<sequence length="256" mass="27368">MNTAQYTAIALPGIPDVRKGDDLARIVMDALDQMGQVLQHGDIIVLAQKIVSKAEGRVVLLDEVTVTPEARDLAHRVKKDPRLVTLALAESARVVRALPGLLILEHRLGFVMANAGIDQSNVSSPDGQACALLLPVDPDESARRVADALYARTGCRIAVLVNDSFGRPWRQGTVGVCLGAAGFPAVQDLRGECDMNGRVLHSTVVGLGDEIAAAASLLMGQAAQRQPAVLIRGYAWDAPECNARALVRPLAEDRFR</sequence>
<dbReference type="EC" id="6.3.2.31" evidence="9"/>
<dbReference type="InterPro" id="IPR008225">
    <property type="entry name" value="F420-0_g-glutamyl_ligase"/>
</dbReference>
<evidence type="ECO:0000256" key="1">
    <source>
        <dbReference type="ARBA" id="ARBA00022598"/>
    </source>
</evidence>
<evidence type="ECO:0000256" key="5">
    <source>
        <dbReference type="ARBA" id="ARBA00022958"/>
    </source>
</evidence>
<dbReference type="Gene3D" id="3.90.1660.10">
    <property type="entry name" value="CofE-like domain"/>
    <property type="match status" value="1"/>
</dbReference>
<organism evidence="9 10">
    <name type="scientific">Novacetimonas hansenii</name>
    <name type="common">Komagataeibacter hansenii</name>
    <dbReference type="NCBI Taxonomy" id="436"/>
    <lineage>
        <taxon>Bacteria</taxon>
        <taxon>Pseudomonadati</taxon>
        <taxon>Pseudomonadota</taxon>
        <taxon>Alphaproteobacteria</taxon>
        <taxon>Acetobacterales</taxon>
        <taxon>Acetobacteraceae</taxon>
        <taxon>Novacetimonas</taxon>
    </lineage>
</organism>
<dbReference type="Gene3D" id="3.30.1330.100">
    <property type="entry name" value="CofE-like"/>
    <property type="match status" value="1"/>
</dbReference>
<dbReference type="GO" id="GO:0005525">
    <property type="term" value="F:GTP binding"/>
    <property type="evidence" value="ECO:0007669"/>
    <property type="project" value="UniProtKB-KW"/>
</dbReference>
<keyword evidence="7" id="KW-0464">Manganese</keyword>
<evidence type="ECO:0000313" key="9">
    <source>
        <dbReference type="EMBL" id="MCJ8353891.1"/>
    </source>
</evidence>
<dbReference type="GO" id="GO:0052618">
    <property type="term" value="F:coenzyme F420-0:L-glutamate ligase activity"/>
    <property type="evidence" value="ECO:0007669"/>
    <property type="project" value="UniProtKB-EC"/>
</dbReference>
<keyword evidence="1 9" id="KW-0436">Ligase</keyword>
<evidence type="ECO:0000256" key="2">
    <source>
        <dbReference type="ARBA" id="ARBA00022723"/>
    </source>
</evidence>
<evidence type="ECO:0000313" key="10">
    <source>
        <dbReference type="Proteomes" id="UP001202887"/>
    </source>
</evidence>
<dbReference type="NCBIfam" id="TIGR01916">
    <property type="entry name" value="F420_cofE"/>
    <property type="match status" value="1"/>
</dbReference>
<evidence type="ECO:0000256" key="3">
    <source>
        <dbReference type="ARBA" id="ARBA00022741"/>
    </source>
</evidence>
<evidence type="ECO:0000259" key="8">
    <source>
        <dbReference type="Pfam" id="PF01996"/>
    </source>
</evidence>
<dbReference type="GO" id="GO:0046872">
    <property type="term" value="F:metal ion binding"/>
    <property type="evidence" value="ECO:0007669"/>
    <property type="project" value="UniProtKB-KW"/>
</dbReference>
<dbReference type="RefSeq" id="WP_075594895.1">
    <property type="nucleotide sequence ID" value="NZ_CALLXP010000029.1"/>
</dbReference>
<dbReference type="Proteomes" id="UP001202887">
    <property type="component" value="Unassembled WGS sequence"/>
</dbReference>
<feature type="domain" description="Coenzyme F420:L-glutamate ligase-like" evidence="8">
    <location>
        <begin position="14"/>
        <end position="233"/>
    </location>
</feature>
<keyword evidence="5" id="KW-0630">Potassium</keyword>
<name>A0AAW5ESX2_NOVHA</name>
<dbReference type="GeneID" id="61367956"/>
<keyword evidence="3" id="KW-0547">Nucleotide-binding</keyword>
<proteinExistence type="predicted"/>
<dbReference type="InterPro" id="IPR002847">
    <property type="entry name" value="F420-0_gamma-glut_ligase-dom"/>
</dbReference>
<dbReference type="SUPFAM" id="SSF144010">
    <property type="entry name" value="CofE-like"/>
    <property type="match status" value="1"/>
</dbReference>
<evidence type="ECO:0000256" key="6">
    <source>
        <dbReference type="ARBA" id="ARBA00023134"/>
    </source>
</evidence>
<keyword evidence="2" id="KW-0479">Metal-binding</keyword>
<evidence type="ECO:0000256" key="7">
    <source>
        <dbReference type="ARBA" id="ARBA00023211"/>
    </source>
</evidence>
<dbReference type="PANTHER" id="PTHR47917:SF1">
    <property type="entry name" value="COENZYME F420:L-GLUTAMATE LIGASE"/>
    <property type="match status" value="1"/>
</dbReference>
<gene>
    <name evidence="9" type="primary">cofE</name>
    <name evidence="9" type="ORF">K1W68_07805</name>
</gene>
<dbReference type="PANTHER" id="PTHR47917">
    <property type="match status" value="1"/>
</dbReference>
<keyword evidence="6" id="KW-0342">GTP-binding</keyword>
<dbReference type="EMBL" id="JAIBCX010000016">
    <property type="protein sequence ID" value="MCJ8353891.1"/>
    <property type="molecule type" value="Genomic_DNA"/>
</dbReference>
<keyword evidence="4" id="KW-0460">Magnesium</keyword>
<reference evidence="9" key="1">
    <citation type="journal article" date="2021" name="Polymers (Basel)">
        <title>Highly Stretchable Bacterial Cellulose Produced by Komagataeibacter hansenii SI1.</title>
        <authorList>
            <person name="Cielecka I."/>
            <person name="Ryngajllo M."/>
            <person name="Maniukiewicz W."/>
            <person name="Bielecki S."/>
        </authorList>
    </citation>
    <scope>NUCLEOTIDE SEQUENCE</scope>
    <source>
        <strain evidence="9">SI1</strain>
    </source>
</reference>
<dbReference type="Pfam" id="PF01996">
    <property type="entry name" value="F420_ligase"/>
    <property type="match status" value="1"/>
</dbReference>
<protein>
    <submittedName>
        <fullName evidence="9">Coenzyme F420-0:L-glutamate ligase</fullName>
        <ecNumber evidence="9">6.3.2.31</ecNumber>
    </submittedName>
</protein>
<evidence type="ECO:0000256" key="4">
    <source>
        <dbReference type="ARBA" id="ARBA00022842"/>
    </source>
</evidence>
<comment type="caution">
    <text evidence="9">The sequence shown here is derived from an EMBL/GenBank/DDBJ whole genome shotgun (WGS) entry which is preliminary data.</text>
</comment>
<accession>A0AAW5ESX2</accession>
<reference evidence="9" key="2">
    <citation type="submission" date="2022-03" db="EMBL/GenBank/DDBJ databases">
        <authorList>
            <person name="Ryngajllo M."/>
            <person name="Jacek P."/>
            <person name="Kubiak K."/>
        </authorList>
    </citation>
    <scope>NUCLEOTIDE SEQUENCE</scope>
    <source>
        <strain evidence="9">SI1</strain>
    </source>
</reference>
<dbReference type="AlphaFoldDB" id="A0AAW5ESX2"/>